<keyword evidence="3" id="KW-0732">Signal</keyword>
<organism evidence="5 6">
    <name type="scientific">Chlorella vulgaris</name>
    <name type="common">Green alga</name>
    <dbReference type="NCBI Taxonomy" id="3077"/>
    <lineage>
        <taxon>Eukaryota</taxon>
        <taxon>Viridiplantae</taxon>
        <taxon>Chlorophyta</taxon>
        <taxon>core chlorophytes</taxon>
        <taxon>Trebouxiophyceae</taxon>
        <taxon>Chlorellales</taxon>
        <taxon>Chlorellaceae</taxon>
        <taxon>Chlorella clade</taxon>
        <taxon>Chlorella</taxon>
    </lineage>
</organism>
<dbReference type="AlphaFoldDB" id="A0A9D4YWT1"/>
<dbReference type="Pfam" id="PF12849">
    <property type="entry name" value="PBP_like_2"/>
    <property type="match status" value="1"/>
</dbReference>
<evidence type="ECO:0000313" key="5">
    <source>
        <dbReference type="EMBL" id="KAI3430660.1"/>
    </source>
</evidence>
<feature type="signal peptide" evidence="3">
    <location>
        <begin position="1"/>
        <end position="24"/>
    </location>
</feature>
<dbReference type="PANTHER" id="PTHR42996:SF1">
    <property type="entry name" value="PHOSPHATE-BINDING PROTEIN PSTS"/>
    <property type="match status" value="1"/>
</dbReference>
<evidence type="ECO:0000256" key="2">
    <source>
        <dbReference type="SAM" id="MobiDB-lite"/>
    </source>
</evidence>
<name>A0A9D4YWT1_CHLVU</name>
<accession>A0A9D4YWT1</accession>
<reference evidence="5" key="1">
    <citation type="journal article" date="2019" name="Plant J.">
        <title>Chlorella vulgaris genome assembly and annotation reveals the molecular basis for metabolic acclimation to high light conditions.</title>
        <authorList>
            <person name="Cecchin M."/>
            <person name="Marcolungo L."/>
            <person name="Rossato M."/>
            <person name="Girolomoni L."/>
            <person name="Cosentino E."/>
            <person name="Cuine S."/>
            <person name="Li-Beisson Y."/>
            <person name="Delledonne M."/>
            <person name="Ballottari M."/>
        </authorList>
    </citation>
    <scope>NUCLEOTIDE SEQUENCE</scope>
    <source>
        <strain evidence="5">211/11P</strain>
    </source>
</reference>
<protein>
    <recommendedName>
        <fullName evidence="4">PBP domain-containing protein</fullName>
    </recommendedName>
</protein>
<dbReference type="SUPFAM" id="SSF53850">
    <property type="entry name" value="Periplasmic binding protein-like II"/>
    <property type="match status" value="1"/>
</dbReference>
<dbReference type="EMBL" id="SIDB01000007">
    <property type="protein sequence ID" value="KAI3430660.1"/>
    <property type="molecule type" value="Genomic_DNA"/>
</dbReference>
<comment type="caution">
    <text evidence="5">The sequence shown here is derived from an EMBL/GenBank/DDBJ whole genome shotgun (WGS) entry which is preliminary data.</text>
</comment>
<dbReference type="OrthoDB" id="511982at2759"/>
<dbReference type="Proteomes" id="UP001055712">
    <property type="component" value="Unassembled WGS sequence"/>
</dbReference>
<evidence type="ECO:0000259" key="4">
    <source>
        <dbReference type="Pfam" id="PF12849"/>
    </source>
</evidence>
<proteinExistence type="inferred from homology"/>
<comment type="similarity">
    <text evidence="1">Belongs to the PstS family.</text>
</comment>
<keyword evidence="6" id="KW-1185">Reference proteome</keyword>
<dbReference type="InterPro" id="IPR050962">
    <property type="entry name" value="Phosphate-bind_PstS"/>
</dbReference>
<evidence type="ECO:0000313" key="6">
    <source>
        <dbReference type="Proteomes" id="UP001055712"/>
    </source>
</evidence>
<sequence length="426" mass="44334">MRKTQTPLLLLAAALLHTFAAVAAEETIPIAINTARVWLTQMEDLAANVAAATATAGMPPAETNFTINRAHSMLLEGYMETASGQVADVAGAVTAFAADDLESGWVTPMLQFPFAWADSAIFLNLPELGEVPLRLDACAVAGILEGNISNWNDPALRELNPEAELPDLPLTLVYLNLSTPIIETLTRYLEAECPSWSHGVTDNLQDVVAVLGDGLLSSTDVEGTWRAVNGTPGAIAIGGSMPVGQYLQVYPAALQYALLRDSAGDFVAPNGGQLNETSVAQLVAEAPRAANSSQDWTQLYATPPGSYPVFYWGLMTVPRDLAADGIRGKFIKDTVGYLLTGEGQAVVEAGGNENKLPPQLLAAAVESWASVKVSDDSVDTGILTPAGGQAPAPAPAPTPSSGGKRPCQALALTALLAAAAVCAAFA</sequence>
<gene>
    <name evidence="5" type="ORF">D9Q98_005252</name>
</gene>
<reference evidence="5" key="2">
    <citation type="submission" date="2020-11" db="EMBL/GenBank/DDBJ databases">
        <authorList>
            <person name="Cecchin M."/>
            <person name="Marcolungo L."/>
            <person name="Rossato M."/>
            <person name="Girolomoni L."/>
            <person name="Cosentino E."/>
            <person name="Cuine S."/>
            <person name="Li-Beisson Y."/>
            <person name="Delledonne M."/>
            <person name="Ballottari M."/>
        </authorList>
    </citation>
    <scope>NUCLEOTIDE SEQUENCE</scope>
    <source>
        <strain evidence="5">211/11P</strain>
        <tissue evidence="5">Whole cell</tissue>
    </source>
</reference>
<feature type="chain" id="PRO_5039544118" description="PBP domain-containing protein" evidence="3">
    <location>
        <begin position="25"/>
        <end position="426"/>
    </location>
</feature>
<dbReference type="PANTHER" id="PTHR42996">
    <property type="entry name" value="PHOSPHATE-BINDING PROTEIN PSTS"/>
    <property type="match status" value="1"/>
</dbReference>
<feature type="region of interest" description="Disordered" evidence="2">
    <location>
        <begin position="380"/>
        <end position="403"/>
    </location>
</feature>
<dbReference type="Gene3D" id="3.40.190.10">
    <property type="entry name" value="Periplasmic binding protein-like II"/>
    <property type="match status" value="2"/>
</dbReference>
<evidence type="ECO:0000256" key="1">
    <source>
        <dbReference type="ARBA" id="ARBA00008725"/>
    </source>
</evidence>
<evidence type="ECO:0000256" key="3">
    <source>
        <dbReference type="SAM" id="SignalP"/>
    </source>
</evidence>
<feature type="domain" description="PBP" evidence="4">
    <location>
        <begin position="79"/>
        <end position="310"/>
    </location>
</feature>
<dbReference type="InterPro" id="IPR024370">
    <property type="entry name" value="PBP_domain"/>
</dbReference>